<proteinExistence type="predicted"/>
<dbReference type="Proteomes" id="UP000887576">
    <property type="component" value="Unplaced"/>
</dbReference>
<evidence type="ECO:0000313" key="2">
    <source>
        <dbReference type="WBParaSite" id="JU765_v2.g10658.t1"/>
    </source>
</evidence>
<protein>
    <submittedName>
        <fullName evidence="2">FYVE-type domain-containing protein</fullName>
    </submittedName>
</protein>
<organism evidence="1 2">
    <name type="scientific">Panagrolaimus sp. JU765</name>
    <dbReference type="NCBI Taxonomy" id="591449"/>
    <lineage>
        <taxon>Eukaryota</taxon>
        <taxon>Metazoa</taxon>
        <taxon>Ecdysozoa</taxon>
        <taxon>Nematoda</taxon>
        <taxon>Chromadorea</taxon>
        <taxon>Rhabditida</taxon>
        <taxon>Tylenchina</taxon>
        <taxon>Panagrolaimomorpha</taxon>
        <taxon>Panagrolaimoidea</taxon>
        <taxon>Panagrolaimidae</taxon>
        <taxon>Panagrolaimus</taxon>
    </lineage>
</organism>
<reference evidence="2" key="1">
    <citation type="submission" date="2022-11" db="UniProtKB">
        <authorList>
            <consortium name="WormBaseParasite"/>
        </authorList>
    </citation>
    <scope>IDENTIFICATION</scope>
</reference>
<name>A0AC34PWM1_9BILA</name>
<evidence type="ECO:0000313" key="1">
    <source>
        <dbReference type="Proteomes" id="UP000887576"/>
    </source>
</evidence>
<sequence>MAASPEPEEIERNLREQLTAAQQLVNRYENELSGERVYRQELEDRLRTLGAEMEEKVNRFQAEHQALSDQLINLQDKHKETYEKMVTKYTNAASTFTRLEDDFMYMKKKYEKFIGLQKVKADELRAEAIDLPQNVDDLQFLCLQLREELIDDRAAREHLIGELQDELEITKQQLEEERLDKQQIISESNTKFEMLSEEISKAKNKLNVMHLERKEIMERQKMHHSYQERIEELESQVSSLQRERSSLERSVAEFRQKCQTLQNELDTSETVQKDFVKLSQSLQIQLEKIRQAEQEVRWQFDEDVTSCNNCDVDFNGKTSKQHCCHCGKIFCSNCLSQQIPTGPHNRLAKVCEVCHTLLNRESAPFFSKSGNDS</sequence>
<dbReference type="WBParaSite" id="JU765_v2.g10658.t1">
    <property type="protein sequence ID" value="JU765_v2.g10658.t1"/>
    <property type="gene ID" value="JU765_v2.g10658"/>
</dbReference>
<accession>A0AC34PWM1</accession>